<evidence type="ECO:0000256" key="6">
    <source>
        <dbReference type="SAM" id="MobiDB-lite"/>
    </source>
</evidence>
<keyword evidence="2 5" id="KW-0863">Zinc-finger</keyword>
<feature type="region of interest" description="Disordered" evidence="6">
    <location>
        <begin position="1"/>
        <end position="49"/>
    </location>
</feature>
<evidence type="ECO:0000313" key="8">
    <source>
        <dbReference type="EMBL" id="EPS63993.1"/>
    </source>
</evidence>
<feature type="domain" description="C3H1-type" evidence="7">
    <location>
        <begin position="165"/>
        <end position="193"/>
    </location>
</feature>
<dbReference type="Gene3D" id="4.10.1000.10">
    <property type="entry name" value="Zinc finger, CCCH-type"/>
    <property type="match status" value="1"/>
</dbReference>
<dbReference type="PROSITE" id="PS50103">
    <property type="entry name" value="ZF_C3H1"/>
    <property type="match status" value="3"/>
</dbReference>
<feature type="zinc finger region" description="C3H1-type" evidence="5">
    <location>
        <begin position="165"/>
        <end position="193"/>
    </location>
</feature>
<dbReference type="InterPro" id="IPR036855">
    <property type="entry name" value="Znf_CCCH_sf"/>
</dbReference>
<dbReference type="InterPro" id="IPR000571">
    <property type="entry name" value="Znf_CCCH"/>
</dbReference>
<dbReference type="InterPro" id="IPR050974">
    <property type="entry name" value="Plant_ZF_CCCH"/>
</dbReference>
<dbReference type="GO" id="GO:0008270">
    <property type="term" value="F:zinc ion binding"/>
    <property type="evidence" value="ECO:0007669"/>
    <property type="project" value="UniProtKB-KW"/>
</dbReference>
<sequence length="314" mass="34495">MSMDAMAAAEKLPETENDGRISVSDDAPIPATSSEETKPPPGEISDEAGLRIAIEEELRRLIIEQAVFDAADSRLRGGDGEEVSEIVEEGNRSTDSGDTATEKFLRLFQNPDWLRSYPVRADAEDCSYYMKFGSCKYGFFCKFNHPPRPTSQYFKERPKRRDGNSEKTTGCKFIMTSGGCKYGNECKFSHVSEKRFTPEIPELNFLGLPLRPGESECPYYMRNASCKYGANCKFHHPDPTSGGGGGGRSSSPPGFSNGNKAMSSQHAPSSSIASSWETTTPSLQTAMFRGSTDPSDQETKWHQESALRQGEGGD</sequence>
<accession>S8DLZ0</accession>
<feature type="zinc finger region" description="C3H1-type" evidence="5">
    <location>
        <begin position="120"/>
        <end position="148"/>
    </location>
</feature>
<evidence type="ECO:0000313" key="9">
    <source>
        <dbReference type="Proteomes" id="UP000015453"/>
    </source>
</evidence>
<gene>
    <name evidence="8" type="ORF">M569_10789</name>
</gene>
<keyword evidence="4" id="KW-0238">DNA-binding</keyword>
<organism evidence="8 9">
    <name type="scientific">Genlisea aurea</name>
    <dbReference type="NCBI Taxonomy" id="192259"/>
    <lineage>
        <taxon>Eukaryota</taxon>
        <taxon>Viridiplantae</taxon>
        <taxon>Streptophyta</taxon>
        <taxon>Embryophyta</taxon>
        <taxon>Tracheophyta</taxon>
        <taxon>Spermatophyta</taxon>
        <taxon>Magnoliopsida</taxon>
        <taxon>eudicotyledons</taxon>
        <taxon>Gunneridae</taxon>
        <taxon>Pentapetalae</taxon>
        <taxon>asterids</taxon>
        <taxon>lamiids</taxon>
        <taxon>Lamiales</taxon>
        <taxon>Lentibulariaceae</taxon>
        <taxon>Genlisea</taxon>
    </lineage>
</organism>
<feature type="domain" description="C3H1-type" evidence="7">
    <location>
        <begin position="211"/>
        <end position="239"/>
    </location>
</feature>
<dbReference type="Gene3D" id="2.30.30.1190">
    <property type="match status" value="1"/>
</dbReference>
<dbReference type="PANTHER" id="PTHR12506">
    <property type="entry name" value="PROTEIN PHOSPHATASE RELATED"/>
    <property type="match status" value="1"/>
</dbReference>
<dbReference type="SUPFAM" id="SSF90229">
    <property type="entry name" value="CCCH zinc finger"/>
    <property type="match status" value="3"/>
</dbReference>
<dbReference type="EMBL" id="AUSU01005117">
    <property type="protein sequence ID" value="EPS63993.1"/>
    <property type="molecule type" value="Genomic_DNA"/>
</dbReference>
<evidence type="ECO:0000256" key="4">
    <source>
        <dbReference type="ARBA" id="ARBA00023125"/>
    </source>
</evidence>
<evidence type="ECO:0000259" key="7">
    <source>
        <dbReference type="PROSITE" id="PS50103"/>
    </source>
</evidence>
<evidence type="ECO:0000256" key="1">
    <source>
        <dbReference type="ARBA" id="ARBA00022723"/>
    </source>
</evidence>
<feature type="compositionally biased region" description="Polar residues" evidence="6">
    <location>
        <begin position="276"/>
        <end position="285"/>
    </location>
</feature>
<dbReference type="PANTHER" id="PTHR12506:SF20">
    <property type="entry name" value="ZINC FINGER CCCH DOMAIN-CONTAINING PROTEIN 67"/>
    <property type="match status" value="1"/>
</dbReference>
<proteinExistence type="predicted"/>
<keyword evidence="3 5" id="KW-0862">Zinc</keyword>
<name>S8DLZ0_9LAMI</name>
<keyword evidence="9" id="KW-1185">Reference proteome</keyword>
<evidence type="ECO:0000256" key="3">
    <source>
        <dbReference type="ARBA" id="ARBA00022833"/>
    </source>
</evidence>
<feature type="zinc finger region" description="C3H1-type" evidence="5">
    <location>
        <begin position="211"/>
        <end position="239"/>
    </location>
</feature>
<dbReference type="GO" id="GO:0003729">
    <property type="term" value="F:mRNA binding"/>
    <property type="evidence" value="ECO:0007669"/>
    <property type="project" value="UniProtKB-ARBA"/>
</dbReference>
<feature type="region of interest" description="Disordered" evidence="6">
    <location>
        <begin position="239"/>
        <end position="314"/>
    </location>
</feature>
<dbReference type="Pfam" id="PF00642">
    <property type="entry name" value="zf-CCCH"/>
    <property type="match status" value="3"/>
</dbReference>
<feature type="compositionally biased region" description="Low complexity" evidence="6">
    <location>
        <begin position="249"/>
        <end position="275"/>
    </location>
</feature>
<dbReference type="AlphaFoldDB" id="S8DLZ0"/>
<dbReference type="Proteomes" id="UP000015453">
    <property type="component" value="Unassembled WGS sequence"/>
</dbReference>
<dbReference type="OrthoDB" id="411372at2759"/>
<dbReference type="GO" id="GO:0003677">
    <property type="term" value="F:DNA binding"/>
    <property type="evidence" value="ECO:0007669"/>
    <property type="project" value="UniProtKB-KW"/>
</dbReference>
<evidence type="ECO:0000256" key="2">
    <source>
        <dbReference type="ARBA" id="ARBA00022771"/>
    </source>
</evidence>
<protein>
    <recommendedName>
        <fullName evidence="7">C3H1-type domain-containing protein</fullName>
    </recommendedName>
</protein>
<keyword evidence="1 5" id="KW-0479">Metal-binding</keyword>
<reference evidence="8 9" key="1">
    <citation type="journal article" date="2013" name="BMC Genomics">
        <title>The miniature genome of a carnivorous plant Genlisea aurea contains a low number of genes and short non-coding sequences.</title>
        <authorList>
            <person name="Leushkin E.V."/>
            <person name="Sutormin R.A."/>
            <person name="Nabieva E.R."/>
            <person name="Penin A.A."/>
            <person name="Kondrashov A.S."/>
            <person name="Logacheva M.D."/>
        </authorList>
    </citation>
    <scope>NUCLEOTIDE SEQUENCE [LARGE SCALE GENOMIC DNA]</scope>
</reference>
<feature type="region of interest" description="Disordered" evidence="6">
    <location>
        <begin position="75"/>
        <end position="98"/>
    </location>
</feature>
<comment type="caution">
    <text evidence="8">The sequence shown here is derived from an EMBL/GenBank/DDBJ whole genome shotgun (WGS) entry which is preliminary data.</text>
</comment>
<evidence type="ECO:0000256" key="5">
    <source>
        <dbReference type="PROSITE-ProRule" id="PRU00723"/>
    </source>
</evidence>
<feature type="domain" description="C3H1-type" evidence="7">
    <location>
        <begin position="120"/>
        <end position="148"/>
    </location>
</feature>
<dbReference type="SMART" id="SM00356">
    <property type="entry name" value="ZnF_C3H1"/>
    <property type="match status" value="3"/>
</dbReference>